<reference evidence="1 2" key="1">
    <citation type="journal article" date="2020" name="Cell">
        <title>Large-Scale Comparative Analyses of Tick Genomes Elucidate Their Genetic Diversity and Vector Capacities.</title>
        <authorList>
            <consortium name="Tick Genome and Microbiome Consortium (TIGMIC)"/>
            <person name="Jia N."/>
            <person name="Wang J."/>
            <person name="Shi W."/>
            <person name="Du L."/>
            <person name="Sun Y."/>
            <person name="Zhan W."/>
            <person name="Jiang J.F."/>
            <person name="Wang Q."/>
            <person name="Zhang B."/>
            <person name="Ji P."/>
            <person name="Bell-Sakyi L."/>
            <person name="Cui X.M."/>
            <person name="Yuan T.T."/>
            <person name="Jiang B.G."/>
            <person name="Yang W.F."/>
            <person name="Lam T.T."/>
            <person name="Chang Q.C."/>
            <person name="Ding S.J."/>
            <person name="Wang X.J."/>
            <person name="Zhu J.G."/>
            <person name="Ruan X.D."/>
            <person name="Zhao L."/>
            <person name="Wei J.T."/>
            <person name="Ye R.Z."/>
            <person name="Que T.C."/>
            <person name="Du C.H."/>
            <person name="Zhou Y.H."/>
            <person name="Cheng J.X."/>
            <person name="Dai P.F."/>
            <person name="Guo W.B."/>
            <person name="Han X.H."/>
            <person name="Huang E.J."/>
            <person name="Li L.F."/>
            <person name="Wei W."/>
            <person name="Gao Y.C."/>
            <person name="Liu J.Z."/>
            <person name="Shao H.Z."/>
            <person name="Wang X."/>
            <person name="Wang C.C."/>
            <person name="Yang T.C."/>
            <person name="Huo Q.B."/>
            <person name="Li W."/>
            <person name="Chen H.Y."/>
            <person name="Chen S.E."/>
            <person name="Zhou L.G."/>
            <person name="Ni X.B."/>
            <person name="Tian J.H."/>
            <person name="Sheng Y."/>
            <person name="Liu T."/>
            <person name="Pan Y.S."/>
            <person name="Xia L.Y."/>
            <person name="Li J."/>
            <person name="Zhao F."/>
            <person name="Cao W.C."/>
        </authorList>
    </citation>
    <scope>NUCLEOTIDE SEQUENCE [LARGE SCALE GENOMIC DNA]</scope>
    <source>
        <strain evidence="1">Iper-2018</strain>
    </source>
</reference>
<accession>A0AC60PXY7</accession>
<proteinExistence type="predicted"/>
<sequence length="1436" mass="159756">MDGERNYRQGLLLWPLGPPGPVDFDGIERRRGLDNEAYVSVRLGVVSNERVEGRLFGIGSNLLSWRHATVMALFPSPLLLSPCVFMHRSSKHVERTLDLKNSGGGILEPVFQHPPRSVLTVQPPRRVHSFAAQRRSNRRDKRTTQCAGIDSPADALPRADGRQRTGDGSDAQPPAPDATRRVLPLGVRHPLVVASLAHPRPQGSQDLGTIASPFGGGDEGTASKMALSPSPPTDASRAEEVRHVRILINRYHHVDRVIVSSDPKHLVPKPGIKETPDKKSDSSPSDRHGNRTTTRLQRMDRLRRKRAVIRSAVTGPPTSCKLYWIPRMQPLEAALKAVDGEIEDGVDIDHPEEEMESVEAYQVSICRLRTRATPKLDGRFGQTQAIIDDHMTRLLNLKNVTTSSDVTALRRLYDDITINVRSLEAFGVKAEEYSVLLHAAVKKRLPDDLVVRYCQQRATDIADSTGSLQTFLNFLKFEVESRERVLEIKPDQASPSKAQKEDSSNQVHQAYVTPSAAGLAARTDAQDAKCLFCDAREHSFDQCNARSISEKKEILERDGRCFRCCKRYHRARDCRNARILRCANCQGRHMTCLCDPDLKPTKDSPHSSSQPVTSEVSVTSAVSNGVETVLQTATIWTEGETKRRLFRCLLDVGSQRTFVTTRLVNELSCKVLGKEDLKITVFGDTALANASKLRKVEVRLQSQHDRKRVRIEALEVPAICHSSAFPVSLCRTAQSCTLQLADLSCSGFKRDIDIDVLIGADNYWKAVTGSIKRLDGDLTAVETIFGWTLQGPVRPSPEVGWHQATLMQVMTRHQSEQPSQQLREKNALAVPEDDVPEPKQSTITSVPVPEKAIRKDSDVESGETEALEWAPCTVLTPCNSPGNSRESGFKDDREAADAQLLSDPVGCQHELSASNFKEASGIPDVNVMSNDRERDEETPTGAVETRENILKPANLISVSTEIQEGKVVSIDCKKFRKRDRPGGIMGSPSKTFESTKEQLNGSANRKAGEDGDAVVGEVLGGLIEKCVQGSSGLLGYKISTETLRHLLRTFCESNGYRFSDHGSSSDHGPEVPPRITRKWQKCSTPVPEKRTVLTQSQRRRTWESACLNYSTRKSREEKTTHSTSLPSRNSDETVGLTLLGGRMLKNGHGTTKKWATGSRAEEIRHGCHWLSRVIVARSEAPIGQGALVSGRATPWRYVPTPDKAAPERAGKRMCLTGGASQRKRERERAYSEARRGHFTRTRVDGYYLHVLFPEESVRSALNYKPVPGDVFIGSRTSETTSTICCPGTEHRGDPNVFFLTYEDLKKDTRAWILRIADFLGEEYGRKLRADQGLLEDILKRTSLETMKEMNAKVNETLMELKDLPEDEKPGWLKHSMKTMGIEATNQPVAGDFIRKGAVGDWKNYFSADQVKRLKERIELKTHGSDVMDLWKDIGLP</sequence>
<comment type="caution">
    <text evidence="1">The sequence shown here is derived from an EMBL/GenBank/DDBJ whole genome shotgun (WGS) entry which is preliminary data.</text>
</comment>
<protein>
    <submittedName>
        <fullName evidence="1">Uncharacterized protein</fullName>
    </submittedName>
</protein>
<dbReference type="Proteomes" id="UP000805193">
    <property type="component" value="Unassembled WGS sequence"/>
</dbReference>
<gene>
    <name evidence="1" type="ORF">HPB47_027148</name>
</gene>
<name>A0AC60PXY7_IXOPE</name>
<evidence type="ECO:0000313" key="2">
    <source>
        <dbReference type="Proteomes" id="UP000805193"/>
    </source>
</evidence>
<evidence type="ECO:0000313" key="1">
    <source>
        <dbReference type="EMBL" id="KAG0425719.1"/>
    </source>
</evidence>
<dbReference type="EMBL" id="JABSTQ010009807">
    <property type="protein sequence ID" value="KAG0425719.1"/>
    <property type="molecule type" value="Genomic_DNA"/>
</dbReference>
<organism evidence="1 2">
    <name type="scientific">Ixodes persulcatus</name>
    <name type="common">Taiga tick</name>
    <dbReference type="NCBI Taxonomy" id="34615"/>
    <lineage>
        <taxon>Eukaryota</taxon>
        <taxon>Metazoa</taxon>
        <taxon>Ecdysozoa</taxon>
        <taxon>Arthropoda</taxon>
        <taxon>Chelicerata</taxon>
        <taxon>Arachnida</taxon>
        <taxon>Acari</taxon>
        <taxon>Parasitiformes</taxon>
        <taxon>Ixodida</taxon>
        <taxon>Ixodoidea</taxon>
        <taxon>Ixodidae</taxon>
        <taxon>Ixodinae</taxon>
        <taxon>Ixodes</taxon>
    </lineage>
</organism>
<keyword evidence="2" id="KW-1185">Reference proteome</keyword>